<dbReference type="SUPFAM" id="SSF53328">
    <property type="entry name" value="Formyltransferase"/>
    <property type="match status" value="1"/>
</dbReference>
<dbReference type="InterPro" id="IPR041711">
    <property type="entry name" value="Met-tRNA-FMT_N"/>
</dbReference>
<dbReference type="Proteomes" id="UP000289257">
    <property type="component" value="Unassembled WGS sequence"/>
</dbReference>
<protein>
    <recommendedName>
        <fullName evidence="2 5">Methionyl-tRNA formyltransferase</fullName>
        <ecNumber evidence="2 5">2.1.2.9</ecNumber>
    </recommendedName>
</protein>
<feature type="binding site" evidence="5">
    <location>
        <begin position="112"/>
        <end position="115"/>
    </location>
    <ligand>
        <name>(6S)-5,6,7,8-tetrahydrofolate</name>
        <dbReference type="ChEBI" id="CHEBI:57453"/>
    </ligand>
</feature>
<evidence type="ECO:0000313" key="9">
    <source>
        <dbReference type="Proteomes" id="UP000289257"/>
    </source>
</evidence>
<feature type="domain" description="Formyl transferase N-terminal" evidence="6">
    <location>
        <begin position="8"/>
        <end position="183"/>
    </location>
</feature>
<dbReference type="PANTHER" id="PTHR11138:SF5">
    <property type="entry name" value="METHIONYL-TRNA FORMYLTRANSFERASE, MITOCHONDRIAL"/>
    <property type="match status" value="1"/>
</dbReference>
<dbReference type="SUPFAM" id="SSF50486">
    <property type="entry name" value="FMT C-terminal domain-like"/>
    <property type="match status" value="1"/>
</dbReference>
<keyword evidence="3 5" id="KW-0808">Transferase</keyword>
<keyword evidence="4 5" id="KW-0648">Protein biosynthesis</keyword>
<evidence type="ECO:0000256" key="1">
    <source>
        <dbReference type="ARBA" id="ARBA00010699"/>
    </source>
</evidence>
<dbReference type="Pfam" id="PF02911">
    <property type="entry name" value="Formyl_trans_C"/>
    <property type="match status" value="1"/>
</dbReference>
<reference evidence="8" key="1">
    <citation type="submission" date="2019-01" db="EMBL/GenBank/DDBJ databases">
        <title>Genomic signatures and co-occurrence patterns of the ultra-small Saccharimodia (Patescibacteria phylum) suggest a symbiotic lifestyle.</title>
        <authorList>
            <person name="Lemos L."/>
            <person name="Medeiros J."/>
            <person name="Andreote F."/>
            <person name="Fernandes G."/>
            <person name="Varani A."/>
            <person name="Oliveira G."/>
            <person name="Pylro V."/>
        </authorList>
    </citation>
    <scope>NUCLEOTIDE SEQUENCE [LARGE SCALE GENOMIC DNA]</scope>
    <source>
        <strain evidence="8">AMD02</strain>
    </source>
</reference>
<dbReference type="CDD" id="cd08646">
    <property type="entry name" value="FMT_core_Met-tRNA-FMT_N"/>
    <property type="match status" value="1"/>
</dbReference>
<sequence length="302" mass="32606">MTNMSKTIIFFGTDSFSVSALISLIEAGYEIGAVITKPDSRSGRGQKLVAPLVKQVAIYHGIPVWQPAKLSEVLDQIKAFGDVIGVLSSFGKIIPQAIIDAFHPGIINIHPSLLPLYRGPSPIETAILNGDTETGVSIMKLTAEMDAGPVYAQEIYELDGTETAPELYETLSALGGRMLIETLPSIIEGNLLPSPQQNDAVYCYLLKKENALLNPAEMTAVQAERQVRAYIQFPKTKLAYKDGTVIVTKAHIVTDDTHEDFTVAFKDGSSLTIDELIAPSGKTMSGQAFTNGINSTLSEQAY</sequence>
<comment type="catalytic activity">
    <reaction evidence="5">
        <text>L-methionyl-tRNA(fMet) + (6R)-10-formyltetrahydrofolate = N-formyl-L-methionyl-tRNA(fMet) + (6S)-5,6,7,8-tetrahydrofolate + H(+)</text>
        <dbReference type="Rhea" id="RHEA:24380"/>
        <dbReference type="Rhea" id="RHEA-COMP:9952"/>
        <dbReference type="Rhea" id="RHEA-COMP:9953"/>
        <dbReference type="ChEBI" id="CHEBI:15378"/>
        <dbReference type="ChEBI" id="CHEBI:57453"/>
        <dbReference type="ChEBI" id="CHEBI:78530"/>
        <dbReference type="ChEBI" id="CHEBI:78844"/>
        <dbReference type="ChEBI" id="CHEBI:195366"/>
        <dbReference type="EC" id="2.1.2.9"/>
    </reaction>
</comment>
<dbReference type="GO" id="GO:0004479">
    <property type="term" value="F:methionyl-tRNA formyltransferase activity"/>
    <property type="evidence" value="ECO:0007669"/>
    <property type="project" value="UniProtKB-UniRule"/>
</dbReference>
<evidence type="ECO:0000256" key="4">
    <source>
        <dbReference type="ARBA" id="ARBA00022917"/>
    </source>
</evidence>
<comment type="caution">
    <text evidence="8">The sequence shown here is derived from an EMBL/GenBank/DDBJ whole genome shotgun (WGS) entry which is preliminary data.</text>
</comment>
<name>A0A4Q0AIQ1_9BACT</name>
<accession>A0A4Q0AIQ1</accession>
<dbReference type="InterPro" id="IPR002376">
    <property type="entry name" value="Formyl_transf_N"/>
</dbReference>
<proteinExistence type="inferred from homology"/>
<dbReference type="HAMAP" id="MF_00182">
    <property type="entry name" value="Formyl_trans"/>
    <property type="match status" value="1"/>
</dbReference>
<dbReference type="InterPro" id="IPR005793">
    <property type="entry name" value="Formyl_trans_C"/>
</dbReference>
<gene>
    <name evidence="5 8" type="primary">fmt</name>
    <name evidence="8" type="ORF">EOT05_02190</name>
</gene>
<dbReference type="NCBIfam" id="TIGR00460">
    <property type="entry name" value="fmt"/>
    <property type="match status" value="1"/>
</dbReference>
<comment type="function">
    <text evidence="5">Attaches a formyl group to the free amino group of methionyl-tRNA(fMet). The formyl group appears to play a dual role in the initiator identity of N-formylmethionyl-tRNA by promoting its recognition by IF2 and preventing the misappropriation of this tRNA by the elongation apparatus.</text>
</comment>
<dbReference type="EC" id="2.1.2.9" evidence="2 5"/>
<comment type="similarity">
    <text evidence="1 5">Belongs to the Fmt family.</text>
</comment>
<evidence type="ECO:0000259" key="6">
    <source>
        <dbReference type="Pfam" id="PF00551"/>
    </source>
</evidence>
<evidence type="ECO:0000256" key="5">
    <source>
        <dbReference type="HAMAP-Rule" id="MF_00182"/>
    </source>
</evidence>
<organism evidence="8 9">
    <name type="scientific">Candidatus Microsaccharimonas sossegonensis</name>
    <dbReference type="NCBI Taxonomy" id="2506948"/>
    <lineage>
        <taxon>Bacteria</taxon>
        <taxon>Candidatus Saccharimonadota</taxon>
        <taxon>Candidatus Saccharimonadia</taxon>
        <taxon>Candidatus Saccharimonadales</taxon>
        <taxon>Candidatus Saccharimonadaceae</taxon>
        <taxon>Candidatus Microsaccharimonas</taxon>
    </lineage>
</organism>
<dbReference type="Gene3D" id="3.40.50.12230">
    <property type="match status" value="1"/>
</dbReference>
<evidence type="ECO:0000256" key="3">
    <source>
        <dbReference type="ARBA" id="ARBA00022679"/>
    </source>
</evidence>
<dbReference type="EMBL" id="SCKX01000001">
    <property type="protein sequence ID" value="RWZ78538.1"/>
    <property type="molecule type" value="Genomic_DNA"/>
</dbReference>
<keyword evidence="9" id="KW-1185">Reference proteome</keyword>
<evidence type="ECO:0000256" key="2">
    <source>
        <dbReference type="ARBA" id="ARBA00012261"/>
    </source>
</evidence>
<dbReference type="AlphaFoldDB" id="A0A4Q0AIQ1"/>
<dbReference type="InterPro" id="IPR036477">
    <property type="entry name" value="Formyl_transf_N_sf"/>
</dbReference>
<dbReference type="InterPro" id="IPR011034">
    <property type="entry name" value="Formyl_transferase-like_C_sf"/>
</dbReference>
<dbReference type="InterPro" id="IPR005794">
    <property type="entry name" value="Fmt"/>
</dbReference>
<feature type="domain" description="Formyl transferase C-terminal" evidence="7">
    <location>
        <begin position="206"/>
        <end position="293"/>
    </location>
</feature>
<dbReference type="PANTHER" id="PTHR11138">
    <property type="entry name" value="METHIONYL-TRNA FORMYLTRANSFERASE"/>
    <property type="match status" value="1"/>
</dbReference>
<evidence type="ECO:0000313" key="8">
    <source>
        <dbReference type="EMBL" id="RWZ78538.1"/>
    </source>
</evidence>
<evidence type="ECO:0000259" key="7">
    <source>
        <dbReference type="Pfam" id="PF02911"/>
    </source>
</evidence>
<dbReference type="Pfam" id="PF00551">
    <property type="entry name" value="Formyl_trans_N"/>
    <property type="match status" value="1"/>
</dbReference>